<reference evidence="1 2" key="1">
    <citation type="submission" date="2016-10" db="EMBL/GenBank/DDBJ databases">
        <title>Updated version of Genome Assembly of Janthinobacterium lividum ERGS5:01.</title>
        <authorList>
            <person name="Kumar R."/>
            <person name="Acharya V."/>
            <person name="Singh D."/>
        </authorList>
    </citation>
    <scope>NUCLEOTIDE SEQUENCE [LARGE SCALE GENOMIC DNA]</scope>
    <source>
        <strain evidence="1 2">ERGS5:01</strain>
    </source>
</reference>
<dbReference type="EMBL" id="MAQB02000001">
    <property type="protein sequence ID" value="OFJ48545.1"/>
    <property type="molecule type" value="Genomic_DNA"/>
</dbReference>
<gene>
    <name evidence="1" type="ORF">BA896_006045</name>
</gene>
<proteinExistence type="predicted"/>
<accession>A0A1E8PQM3</accession>
<organism evidence="1 2">
    <name type="scientific">Janthinobacterium lividum</name>
    <dbReference type="NCBI Taxonomy" id="29581"/>
    <lineage>
        <taxon>Bacteria</taxon>
        <taxon>Pseudomonadati</taxon>
        <taxon>Pseudomonadota</taxon>
        <taxon>Betaproteobacteria</taxon>
        <taxon>Burkholderiales</taxon>
        <taxon>Oxalobacteraceae</taxon>
        <taxon>Janthinobacterium</taxon>
    </lineage>
</organism>
<protein>
    <submittedName>
        <fullName evidence="1">Uncharacterized protein</fullName>
    </submittedName>
</protein>
<name>A0A1E8PQM3_9BURK</name>
<dbReference type="Proteomes" id="UP000092634">
    <property type="component" value="Unassembled WGS sequence"/>
</dbReference>
<comment type="caution">
    <text evidence="1">The sequence shown here is derived from an EMBL/GenBank/DDBJ whole genome shotgun (WGS) entry which is preliminary data.</text>
</comment>
<sequence length="61" mass="6581">MPRFIDERVQVQRGEESVHGKALACQKHGMGAQPAAPLDATAQAFCGSPAYFAALRAAYCW</sequence>
<dbReference type="AlphaFoldDB" id="A0A1E8PQM3"/>
<evidence type="ECO:0000313" key="1">
    <source>
        <dbReference type="EMBL" id="OFJ48545.1"/>
    </source>
</evidence>
<evidence type="ECO:0000313" key="2">
    <source>
        <dbReference type="Proteomes" id="UP000092634"/>
    </source>
</evidence>